<protein>
    <submittedName>
        <fullName evidence="3">Putative secreted protein with PEP-CTERM sorting signal/uncharacterized protein (TIGR03382 family)/MYXO-CTERM domain-containing protein</fullName>
    </submittedName>
</protein>
<proteinExistence type="predicted"/>
<feature type="chain" id="PRO_5020466117" evidence="1">
    <location>
        <begin position="22"/>
        <end position="260"/>
    </location>
</feature>
<evidence type="ECO:0000256" key="1">
    <source>
        <dbReference type="SAM" id="SignalP"/>
    </source>
</evidence>
<dbReference type="EMBL" id="SNXW01000005">
    <property type="protein sequence ID" value="TDP82859.1"/>
    <property type="molecule type" value="Genomic_DNA"/>
</dbReference>
<reference evidence="3 4" key="1">
    <citation type="submission" date="2019-03" db="EMBL/GenBank/DDBJ databases">
        <title>Genomic Encyclopedia of Type Strains, Phase IV (KMG-IV): sequencing the most valuable type-strain genomes for metagenomic binning, comparative biology and taxonomic classification.</title>
        <authorList>
            <person name="Goeker M."/>
        </authorList>
    </citation>
    <scope>NUCLEOTIDE SEQUENCE [LARGE SCALE GENOMIC DNA]</scope>
    <source>
        <strain evidence="3 4">DSM 11901</strain>
    </source>
</reference>
<evidence type="ECO:0000313" key="3">
    <source>
        <dbReference type="EMBL" id="TDP82859.1"/>
    </source>
</evidence>
<keyword evidence="1" id="KW-0732">Signal</keyword>
<dbReference type="AlphaFoldDB" id="A0A4R6RA22"/>
<dbReference type="Proteomes" id="UP000294593">
    <property type="component" value="Unassembled WGS sequence"/>
</dbReference>
<evidence type="ECO:0000259" key="2">
    <source>
        <dbReference type="Pfam" id="PF07589"/>
    </source>
</evidence>
<name>A0A4R6RA22_9BURK</name>
<dbReference type="InterPro" id="IPR017756">
    <property type="entry name" value="TM_Gly-Cys-Arg_CS"/>
</dbReference>
<keyword evidence="4" id="KW-1185">Reference proteome</keyword>
<dbReference type="InterPro" id="IPR013424">
    <property type="entry name" value="Ice-binding_C"/>
</dbReference>
<dbReference type="Pfam" id="PF07589">
    <property type="entry name" value="PEP-CTERM"/>
    <property type="match status" value="1"/>
</dbReference>
<sequence>MKFNKISALVLALSTAGAAQAALTAGDIAVIGRTNNTTPDAFSFVALSAISAGEVIYFTDNGWTGSAFRNTVNDGDGNENLLKWTAGSTIAAGTIINTATSSGFTTSGAVPNNVGGGGSFALLALATGGDQIYAFQSNGTNLPLINVSTHLFAFDDTNGFENATGTGDGGITPGLVNGTTAVSISGNVAGTHALRASFLGETHTRAEWLSIIGTAGNWSTASALPTGTLAITAVPEPTSGAIALAGLAVAGLVARRRKAA</sequence>
<feature type="signal peptide" evidence="1">
    <location>
        <begin position="1"/>
        <end position="21"/>
    </location>
</feature>
<comment type="caution">
    <text evidence="3">The sequence shown here is derived from an EMBL/GenBank/DDBJ whole genome shotgun (WGS) entry which is preliminary data.</text>
</comment>
<organism evidence="3 4">
    <name type="scientific">Aquabacterium commune</name>
    <dbReference type="NCBI Taxonomy" id="70586"/>
    <lineage>
        <taxon>Bacteria</taxon>
        <taxon>Pseudomonadati</taxon>
        <taxon>Pseudomonadota</taxon>
        <taxon>Betaproteobacteria</taxon>
        <taxon>Burkholderiales</taxon>
        <taxon>Aquabacterium</taxon>
    </lineage>
</organism>
<feature type="domain" description="Ice-binding protein C-terminal" evidence="2">
    <location>
        <begin position="233"/>
        <end position="257"/>
    </location>
</feature>
<accession>A0A4R6RA22</accession>
<evidence type="ECO:0000313" key="4">
    <source>
        <dbReference type="Proteomes" id="UP000294593"/>
    </source>
</evidence>
<gene>
    <name evidence="3" type="ORF">EV672_10546</name>
</gene>
<dbReference type="RefSeq" id="WP_166643527.1">
    <property type="nucleotide sequence ID" value="NZ_SNXW01000005.1"/>
</dbReference>
<dbReference type="NCBIfam" id="TIGR03382">
    <property type="entry name" value="GC_trans_RRR"/>
    <property type="match status" value="1"/>
</dbReference>